<dbReference type="AlphaFoldDB" id="A0AAD9XI93"/>
<comment type="caution">
    <text evidence="2">The sequence shown here is derived from an EMBL/GenBank/DDBJ whole genome shotgun (WGS) entry which is preliminary data.</text>
</comment>
<feature type="non-terminal residue" evidence="2">
    <location>
        <position position="1"/>
    </location>
</feature>
<accession>A0AAD9XI93</accession>
<feature type="region of interest" description="Disordered" evidence="1">
    <location>
        <begin position="1"/>
        <end position="26"/>
    </location>
</feature>
<feature type="compositionally biased region" description="Polar residues" evidence="1">
    <location>
        <begin position="8"/>
        <end position="26"/>
    </location>
</feature>
<dbReference type="EMBL" id="JANJYI010000002">
    <property type="protein sequence ID" value="KAK2659840.1"/>
    <property type="molecule type" value="Genomic_DNA"/>
</dbReference>
<sequence>EILKPKWRSNTDPKGTANKVFSSSNLKSPKQNFPKFDGSDPKLWIQKCDKAFLLHSVPRDQKVLMASSQFEKKVEVWYQLVYARRVGVTWREFSEAVLDRFLNEKQEVVYESHEEFKPHLYYRH</sequence>
<organism evidence="2 3">
    <name type="scientific">Dipteronia dyeriana</name>
    <dbReference type="NCBI Taxonomy" id="168575"/>
    <lineage>
        <taxon>Eukaryota</taxon>
        <taxon>Viridiplantae</taxon>
        <taxon>Streptophyta</taxon>
        <taxon>Embryophyta</taxon>
        <taxon>Tracheophyta</taxon>
        <taxon>Spermatophyta</taxon>
        <taxon>Magnoliopsida</taxon>
        <taxon>eudicotyledons</taxon>
        <taxon>Gunneridae</taxon>
        <taxon>Pentapetalae</taxon>
        <taxon>rosids</taxon>
        <taxon>malvids</taxon>
        <taxon>Sapindales</taxon>
        <taxon>Sapindaceae</taxon>
        <taxon>Hippocastanoideae</taxon>
        <taxon>Acereae</taxon>
        <taxon>Dipteronia</taxon>
    </lineage>
</organism>
<evidence type="ECO:0000313" key="3">
    <source>
        <dbReference type="Proteomes" id="UP001280121"/>
    </source>
</evidence>
<name>A0AAD9XI93_9ROSI</name>
<evidence type="ECO:0000256" key="1">
    <source>
        <dbReference type="SAM" id="MobiDB-lite"/>
    </source>
</evidence>
<evidence type="ECO:0000313" key="2">
    <source>
        <dbReference type="EMBL" id="KAK2659840.1"/>
    </source>
</evidence>
<keyword evidence="3" id="KW-1185">Reference proteome</keyword>
<proteinExistence type="predicted"/>
<dbReference type="Proteomes" id="UP001280121">
    <property type="component" value="Unassembled WGS sequence"/>
</dbReference>
<reference evidence="2" key="1">
    <citation type="journal article" date="2023" name="Plant J.">
        <title>Genome sequences and population genomics provide insights into the demographic history, inbreeding, and mutation load of two 'living fossil' tree species of Dipteronia.</title>
        <authorList>
            <person name="Feng Y."/>
            <person name="Comes H.P."/>
            <person name="Chen J."/>
            <person name="Zhu S."/>
            <person name="Lu R."/>
            <person name="Zhang X."/>
            <person name="Li P."/>
            <person name="Qiu J."/>
            <person name="Olsen K.M."/>
            <person name="Qiu Y."/>
        </authorList>
    </citation>
    <scope>NUCLEOTIDE SEQUENCE</scope>
    <source>
        <strain evidence="2">KIB01</strain>
    </source>
</reference>
<gene>
    <name evidence="2" type="ORF">Ddye_006373</name>
</gene>
<evidence type="ECO:0008006" key="4">
    <source>
        <dbReference type="Google" id="ProtNLM"/>
    </source>
</evidence>
<protein>
    <recommendedName>
        <fullName evidence="4">Retrotransposon gag domain-containing protein</fullName>
    </recommendedName>
</protein>